<dbReference type="Pfam" id="PF00324">
    <property type="entry name" value="AA_permease"/>
    <property type="match status" value="1"/>
</dbReference>
<dbReference type="GO" id="GO:0015171">
    <property type="term" value="F:amino acid transmembrane transporter activity"/>
    <property type="evidence" value="ECO:0007669"/>
    <property type="project" value="TreeGrafter"/>
</dbReference>
<evidence type="ECO:0000256" key="1">
    <source>
        <dbReference type="ARBA" id="ARBA00004141"/>
    </source>
</evidence>
<dbReference type="GO" id="GO:0016020">
    <property type="term" value="C:membrane"/>
    <property type="evidence" value="ECO:0007669"/>
    <property type="project" value="UniProtKB-SubCell"/>
</dbReference>
<organism evidence="7 8">
    <name type="scientific">Orbilia javanica</name>
    <dbReference type="NCBI Taxonomy" id="47235"/>
    <lineage>
        <taxon>Eukaryota</taxon>
        <taxon>Fungi</taxon>
        <taxon>Dikarya</taxon>
        <taxon>Ascomycota</taxon>
        <taxon>Pezizomycotina</taxon>
        <taxon>Orbiliomycetes</taxon>
        <taxon>Orbiliales</taxon>
        <taxon>Orbiliaceae</taxon>
        <taxon>Orbilia</taxon>
    </lineage>
</organism>
<evidence type="ECO:0000313" key="8">
    <source>
        <dbReference type="Proteomes" id="UP001313282"/>
    </source>
</evidence>
<dbReference type="AlphaFoldDB" id="A0AAN8MWM3"/>
<name>A0AAN8MWM3_9PEZI</name>
<evidence type="ECO:0000256" key="2">
    <source>
        <dbReference type="ARBA" id="ARBA00022692"/>
    </source>
</evidence>
<comment type="subcellular location">
    <subcellularLocation>
        <location evidence="1">Membrane</location>
        <topology evidence="1">Multi-pass membrane protein</topology>
    </subcellularLocation>
</comment>
<dbReference type="EMBL" id="JAVHNR010000001">
    <property type="protein sequence ID" value="KAK6355688.1"/>
    <property type="molecule type" value="Genomic_DNA"/>
</dbReference>
<dbReference type="PANTHER" id="PTHR43341">
    <property type="entry name" value="AMINO ACID PERMEASE"/>
    <property type="match status" value="1"/>
</dbReference>
<gene>
    <name evidence="7" type="ORF">TWF718_000081</name>
</gene>
<feature type="transmembrane region" description="Helical" evidence="5">
    <location>
        <begin position="95"/>
        <end position="119"/>
    </location>
</feature>
<comment type="caution">
    <text evidence="7">The sequence shown here is derived from an EMBL/GenBank/DDBJ whole genome shotgun (WGS) entry which is preliminary data.</text>
</comment>
<dbReference type="InterPro" id="IPR004841">
    <property type="entry name" value="AA-permease/SLC12A_dom"/>
</dbReference>
<keyword evidence="8" id="KW-1185">Reference proteome</keyword>
<feature type="transmembrane region" description="Helical" evidence="5">
    <location>
        <begin position="140"/>
        <end position="165"/>
    </location>
</feature>
<keyword evidence="4 5" id="KW-0472">Membrane</keyword>
<dbReference type="PANTHER" id="PTHR43341:SF35">
    <property type="entry name" value="ACID TRANSPORTER, PUTATIVE-RELATED"/>
    <property type="match status" value="1"/>
</dbReference>
<dbReference type="Gene3D" id="1.20.1740.10">
    <property type="entry name" value="Amino acid/polyamine transporter I"/>
    <property type="match status" value="1"/>
</dbReference>
<dbReference type="InterPro" id="IPR050524">
    <property type="entry name" value="APC_YAT"/>
</dbReference>
<keyword evidence="2 5" id="KW-0812">Transmembrane</keyword>
<proteinExistence type="predicted"/>
<evidence type="ECO:0000256" key="4">
    <source>
        <dbReference type="ARBA" id="ARBA00023136"/>
    </source>
</evidence>
<feature type="domain" description="Amino acid permease/ SLC12A" evidence="6">
    <location>
        <begin position="18"/>
        <end position="162"/>
    </location>
</feature>
<evidence type="ECO:0000256" key="5">
    <source>
        <dbReference type="SAM" id="Phobius"/>
    </source>
</evidence>
<protein>
    <recommendedName>
        <fullName evidence="6">Amino acid permease/ SLC12A domain-containing protein</fullName>
    </recommendedName>
</protein>
<sequence length="171" mass="18682">MEIVAVAVGEARYLDKAKSPESIKIGTRKIYIRVIALYLASIIAISFPVISDNPDLDRTPSRHGGFEKNESAASPFLIAIIQAQIPVLPHILNAFFVFSGFASAVNSLYVSSRVLYSLANRDMVWPKPLQRRLKVTCRMRALQGIPAAAVGTGWIVAFAAILGIWNTPSEV</sequence>
<accession>A0AAN8MWM3</accession>
<reference evidence="7 8" key="1">
    <citation type="submission" date="2019-10" db="EMBL/GenBank/DDBJ databases">
        <authorList>
            <person name="Palmer J.M."/>
        </authorList>
    </citation>
    <scope>NUCLEOTIDE SEQUENCE [LARGE SCALE GENOMIC DNA]</scope>
    <source>
        <strain evidence="7 8">TWF718</strain>
    </source>
</reference>
<keyword evidence="3 5" id="KW-1133">Transmembrane helix</keyword>
<evidence type="ECO:0000256" key="3">
    <source>
        <dbReference type="ARBA" id="ARBA00022989"/>
    </source>
</evidence>
<evidence type="ECO:0000259" key="6">
    <source>
        <dbReference type="Pfam" id="PF00324"/>
    </source>
</evidence>
<evidence type="ECO:0000313" key="7">
    <source>
        <dbReference type="EMBL" id="KAK6355688.1"/>
    </source>
</evidence>
<dbReference type="Proteomes" id="UP001313282">
    <property type="component" value="Unassembled WGS sequence"/>
</dbReference>
<feature type="transmembrane region" description="Helical" evidence="5">
    <location>
        <begin position="30"/>
        <end position="50"/>
    </location>
</feature>